<reference evidence="1" key="2">
    <citation type="journal article" date="2015" name="Fish Shellfish Immunol.">
        <title>Early steps in the European eel (Anguilla anguilla)-Vibrio vulnificus interaction in the gills: Role of the RtxA13 toxin.</title>
        <authorList>
            <person name="Callol A."/>
            <person name="Pajuelo D."/>
            <person name="Ebbesson L."/>
            <person name="Teles M."/>
            <person name="MacKenzie S."/>
            <person name="Amaro C."/>
        </authorList>
    </citation>
    <scope>NUCLEOTIDE SEQUENCE</scope>
</reference>
<reference evidence="1" key="1">
    <citation type="submission" date="2014-11" db="EMBL/GenBank/DDBJ databases">
        <authorList>
            <person name="Amaro Gonzalez C."/>
        </authorList>
    </citation>
    <scope>NUCLEOTIDE SEQUENCE</scope>
</reference>
<protein>
    <submittedName>
        <fullName evidence="1">Uncharacterized protein</fullName>
    </submittedName>
</protein>
<dbReference type="EMBL" id="GBXM01089593">
    <property type="protein sequence ID" value="JAH18984.1"/>
    <property type="molecule type" value="Transcribed_RNA"/>
</dbReference>
<name>A0A0E9QQA0_ANGAN</name>
<organism evidence="1">
    <name type="scientific">Anguilla anguilla</name>
    <name type="common">European freshwater eel</name>
    <name type="synonym">Muraena anguilla</name>
    <dbReference type="NCBI Taxonomy" id="7936"/>
    <lineage>
        <taxon>Eukaryota</taxon>
        <taxon>Metazoa</taxon>
        <taxon>Chordata</taxon>
        <taxon>Craniata</taxon>
        <taxon>Vertebrata</taxon>
        <taxon>Euteleostomi</taxon>
        <taxon>Actinopterygii</taxon>
        <taxon>Neopterygii</taxon>
        <taxon>Teleostei</taxon>
        <taxon>Anguilliformes</taxon>
        <taxon>Anguillidae</taxon>
        <taxon>Anguilla</taxon>
    </lineage>
</organism>
<proteinExistence type="predicted"/>
<evidence type="ECO:0000313" key="1">
    <source>
        <dbReference type="EMBL" id="JAH18984.1"/>
    </source>
</evidence>
<sequence length="17" mass="2012">MKKKAKLSIHFKKLSHS</sequence>
<dbReference type="AlphaFoldDB" id="A0A0E9QQA0"/>
<accession>A0A0E9QQA0</accession>